<keyword evidence="4" id="KW-1185">Reference proteome</keyword>
<protein>
    <submittedName>
        <fullName evidence="1">Uncharacterized protein</fullName>
    </submittedName>
</protein>
<dbReference type="EMBL" id="RCCK01000018">
    <property type="protein sequence ID" value="RLJ69183.1"/>
    <property type="molecule type" value="Genomic_DNA"/>
</dbReference>
<evidence type="ECO:0000313" key="2">
    <source>
        <dbReference type="EMBL" id="TFB29732.1"/>
    </source>
</evidence>
<dbReference type="AlphaFoldDB" id="A0A497XL02"/>
<reference evidence="1 3" key="1">
    <citation type="submission" date="2018-10" db="EMBL/GenBank/DDBJ databases">
        <title>Genomic Encyclopedia of Archaeal and Bacterial Type Strains, Phase II (KMG-II): from individual species to whole genera.</title>
        <authorList>
            <person name="Goeker M."/>
        </authorList>
    </citation>
    <scope>NUCLEOTIDE SEQUENCE [LARGE SCALE GENOMIC DNA]</scope>
    <source>
        <strain evidence="1 3">DSM 19624</strain>
    </source>
</reference>
<evidence type="ECO:0000313" key="4">
    <source>
        <dbReference type="Proteomes" id="UP000297429"/>
    </source>
</evidence>
<gene>
    <name evidence="1" type="ORF">BCL90_5278</name>
    <name evidence="2" type="ORF">E3V97_16180</name>
</gene>
<comment type="caution">
    <text evidence="1">The sequence shown here is derived from an EMBL/GenBank/DDBJ whole genome shotgun (WGS) entry which is preliminary data.</text>
</comment>
<dbReference type="OrthoDB" id="9874430at2"/>
<dbReference type="EMBL" id="SOPX01000003">
    <property type="protein sequence ID" value="TFB29732.1"/>
    <property type="molecule type" value="Genomic_DNA"/>
</dbReference>
<dbReference type="RefSeq" id="WP_121288073.1">
    <property type="nucleotide sequence ID" value="NZ_RCCK01000018.1"/>
</dbReference>
<reference evidence="2 4" key="2">
    <citation type="submission" date="2019-03" db="EMBL/GenBank/DDBJ databases">
        <authorList>
            <person name="He R.-H."/>
        </authorList>
    </citation>
    <scope>NUCLEOTIDE SEQUENCE [LARGE SCALE GENOMIC DNA]</scope>
    <source>
        <strain evidence="2 4">DSM 19624</strain>
    </source>
</reference>
<evidence type="ECO:0000313" key="1">
    <source>
        <dbReference type="EMBL" id="RLJ69183.1"/>
    </source>
</evidence>
<dbReference type="Proteomes" id="UP000273898">
    <property type="component" value="Unassembled WGS sequence"/>
</dbReference>
<organism evidence="1 3">
    <name type="scientific">Pedobacter alluvionis</name>
    <dbReference type="NCBI Taxonomy" id="475253"/>
    <lineage>
        <taxon>Bacteria</taxon>
        <taxon>Pseudomonadati</taxon>
        <taxon>Bacteroidota</taxon>
        <taxon>Sphingobacteriia</taxon>
        <taxon>Sphingobacteriales</taxon>
        <taxon>Sphingobacteriaceae</taxon>
        <taxon>Pedobacter</taxon>
    </lineage>
</organism>
<dbReference type="Proteomes" id="UP000297429">
    <property type="component" value="Unassembled WGS sequence"/>
</dbReference>
<name>A0A497XL02_9SPHI</name>
<sequence>MAKTKIVLEEGMLFSIKLNENAWTLGQLCNLFKIEGKRYEQYTLAFFNYLFPIEEKLKSEIETLDLSKPIIILTINGNPIKNYGLNIIGKREINYQNVPNYKNEISQSLGLYRNKSQDFDHILKTFFGLHPWDGFYKDNYVDEVLTEGTVKRKDVKYLKDFSVEELKQILPANSIKLKQILENQ</sequence>
<proteinExistence type="predicted"/>
<accession>A0A497XL02</accession>
<evidence type="ECO:0000313" key="3">
    <source>
        <dbReference type="Proteomes" id="UP000273898"/>
    </source>
</evidence>